<evidence type="ECO:0000313" key="2">
    <source>
        <dbReference type="EMBL" id="TQN33561.1"/>
    </source>
</evidence>
<dbReference type="Proteomes" id="UP000317422">
    <property type="component" value="Unassembled WGS sequence"/>
</dbReference>
<evidence type="ECO:0000313" key="3">
    <source>
        <dbReference type="Proteomes" id="UP000317422"/>
    </source>
</evidence>
<keyword evidence="3" id="KW-1185">Reference proteome</keyword>
<reference evidence="2 3" key="1">
    <citation type="submission" date="2019-06" db="EMBL/GenBank/DDBJ databases">
        <title>Sequencing the genomes of 1000 actinobacteria strains.</title>
        <authorList>
            <person name="Klenk H.-P."/>
        </authorList>
    </citation>
    <scope>NUCLEOTIDE SEQUENCE [LARGE SCALE GENOMIC DNA]</scope>
    <source>
        <strain evidence="2 3">DSM 45015</strain>
    </source>
</reference>
<proteinExistence type="predicted"/>
<comment type="caution">
    <text evidence="2">The sequence shown here is derived from an EMBL/GenBank/DDBJ whole genome shotgun (WGS) entry which is preliminary data.</text>
</comment>
<dbReference type="AlphaFoldDB" id="A0A543NP01"/>
<accession>A0A543NP01</accession>
<sequence length="42" mass="4344">MSDGSVVVPVVPGPVRSDSAKRESRNRFGMPTHAPAPPNADG</sequence>
<protein>
    <submittedName>
        <fullName evidence="2">Uncharacterized protein</fullName>
    </submittedName>
</protein>
<organism evidence="2 3">
    <name type="scientific">Haloactinospora alba</name>
    <dbReference type="NCBI Taxonomy" id="405555"/>
    <lineage>
        <taxon>Bacteria</taxon>
        <taxon>Bacillati</taxon>
        <taxon>Actinomycetota</taxon>
        <taxon>Actinomycetes</taxon>
        <taxon>Streptosporangiales</taxon>
        <taxon>Nocardiopsidaceae</taxon>
        <taxon>Haloactinospora</taxon>
    </lineage>
</organism>
<name>A0A543NP01_9ACTN</name>
<feature type="region of interest" description="Disordered" evidence="1">
    <location>
        <begin position="1"/>
        <end position="42"/>
    </location>
</feature>
<gene>
    <name evidence="2" type="ORF">FHX37_3587</name>
</gene>
<dbReference type="EMBL" id="VFQC01000001">
    <property type="protein sequence ID" value="TQN33561.1"/>
    <property type="molecule type" value="Genomic_DNA"/>
</dbReference>
<feature type="compositionally biased region" description="Low complexity" evidence="1">
    <location>
        <begin position="1"/>
        <end position="15"/>
    </location>
</feature>
<evidence type="ECO:0000256" key="1">
    <source>
        <dbReference type="SAM" id="MobiDB-lite"/>
    </source>
</evidence>